<protein>
    <submittedName>
        <fullName evidence="5">GntR family transcriptional regulator</fullName>
    </submittedName>
</protein>
<dbReference type="SUPFAM" id="SSF46785">
    <property type="entry name" value="Winged helix' DNA-binding domain"/>
    <property type="match status" value="1"/>
</dbReference>
<evidence type="ECO:0000256" key="1">
    <source>
        <dbReference type="ARBA" id="ARBA00023015"/>
    </source>
</evidence>
<dbReference type="InterPro" id="IPR000524">
    <property type="entry name" value="Tscrpt_reg_HTH_GntR"/>
</dbReference>
<comment type="caution">
    <text evidence="5">The sequence shown here is derived from an EMBL/GenBank/DDBJ whole genome shotgun (WGS) entry which is preliminary data.</text>
</comment>
<dbReference type="RefSeq" id="WP_249712993.1">
    <property type="nucleotide sequence ID" value="NZ_JAMFMB010000038.1"/>
</dbReference>
<dbReference type="Gene3D" id="1.20.120.530">
    <property type="entry name" value="GntR ligand-binding domain-like"/>
    <property type="match status" value="1"/>
</dbReference>
<dbReference type="Pfam" id="PF07729">
    <property type="entry name" value="FCD"/>
    <property type="match status" value="1"/>
</dbReference>
<dbReference type="PROSITE" id="PS50949">
    <property type="entry name" value="HTH_GNTR"/>
    <property type="match status" value="1"/>
</dbReference>
<proteinExistence type="predicted"/>
<evidence type="ECO:0000256" key="3">
    <source>
        <dbReference type="ARBA" id="ARBA00023163"/>
    </source>
</evidence>
<feature type="domain" description="HTH gntR-type" evidence="4">
    <location>
        <begin position="8"/>
        <end position="75"/>
    </location>
</feature>
<dbReference type="Gene3D" id="1.10.10.10">
    <property type="entry name" value="Winged helix-like DNA-binding domain superfamily/Winged helix DNA-binding domain"/>
    <property type="match status" value="1"/>
</dbReference>
<dbReference type="SMART" id="SM00895">
    <property type="entry name" value="FCD"/>
    <property type="match status" value="1"/>
</dbReference>
<sequence>MNRLVAKRPEHEAIYVQVKELILFGEVVPGQPLTIHGLADMIGAGITPVREAMRRLTAEGALAARENRRVEVPLMTSDRLAQIDLVRLTVEPKLAFLAANQAASAVIPDLERLDARVDQAIHTGDIRGYLVANFRFHFTLYDAADAPILRRIAESLWLQAGPSLRVVCGRYGTSNLKDLHQQAIAALREGAPQDVADAIEGDIRQGLDFVRQTFDE</sequence>
<dbReference type="Pfam" id="PF00392">
    <property type="entry name" value="GntR"/>
    <property type="match status" value="1"/>
</dbReference>
<dbReference type="EMBL" id="JAMFMB010000038">
    <property type="protein sequence ID" value="MCL6285818.1"/>
    <property type="molecule type" value="Genomic_DNA"/>
</dbReference>
<organism evidence="5 6">
    <name type="scientific">Ruegeria spongiae</name>
    <dbReference type="NCBI Taxonomy" id="2942209"/>
    <lineage>
        <taxon>Bacteria</taxon>
        <taxon>Pseudomonadati</taxon>
        <taxon>Pseudomonadota</taxon>
        <taxon>Alphaproteobacteria</taxon>
        <taxon>Rhodobacterales</taxon>
        <taxon>Roseobacteraceae</taxon>
        <taxon>Ruegeria</taxon>
    </lineage>
</organism>
<accession>A0ABT0Q7F9</accession>
<dbReference type="InterPro" id="IPR011711">
    <property type="entry name" value="GntR_C"/>
</dbReference>
<evidence type="ECO:0000313" key="5">
    <source>
        <dbReference type="EMBL" id="MCL6285818.1"/>
    </source>
</evidence>
<keyword evidence="3" id="KW-0804">Transcription</keyword>
<dbReference type="InterPro" id="IPR008920">
    <property type="entry name" value="TF_FadR/GntR_C"/>
</dbReference>
<evidence type="ECO:0000259" key="4">
    <source>
        <dbReference type="PROSITE" id="PS50949"/>
    </source>
</evidence>
<gene>
    <name evidence="5" type="ORF">M3P21_20045</name>
</gene>
<dbReference type="InterPro" id="IPR036390">
    <property type="entry name" value="WH_DNA-bd_sf"/>
</dbReference>
<evidence type="ECO:0000256" key="2">
    <source>
        <dbReference type="ARBA" id="ARBA00023125"/>
    </source>
</evidence>
<evidence type="ECO:0000313" key="6">
    <source>
        <dbReference type="Proteomes" id="UP001203880"/>
    </source>
</evidence>
<name>A0ABT0Q7F9_9RHOB</name>
<dbReference type="PANTHER" id="PTHR43537:SF39">
    <property type="entry name" value="HTH-TYPE TRANSCRIPTIONAL REGULATOR MCBR"/>
    <property type="match status" value="1"/>
</dbReference>
<dbReference type="PANTHER" id="PTHR43537">
    <property type="entry name" value="TRANSCRIPTIONAL REGULATOR, GNTR FAMILY"/>
    <property type="match status" value="1"/>
</dbReference>
<reference evidence="5" key="1">
    <citation type="submission" date="2022-05" db="EMBL/GenBank/DDBJ databases">
        <authorList>
            <person name="Park J.-S."/>
        </authorList>
    </citation>
    <scope>NUCLEOTIDE SEQUENCE</scope>
    <source>
        <strain evidence="5">2012CJ41-6</strain>
    </source>
</reference>
<keyword evidence="6" id="KW-1185">Reference proteome</keyword>
<dbReference type="InterPro" id="IPR036388">
    <property type="entry name" value="WH-like_DNA-bd_sf"/>
</dbReference>
<dbReference type="Proteomes" id="UP001203880">
    <property type="component" value="Unassembled WGS sequence"/>
</dbReference>
<keyword evidence="1" id="KW-0805">Transcription regulation</keyword>
<keyword evidence="2" id="KW-0238">DNA-binding</keyword>
<dbReference type="SUPFAM" id="SSF48008">
    <property type="entry name" value="GntR ligand-binding domain-like"/>
    <property type="match status" value="1"/>
</dbReference>